<dbReference type="Gene3D" id="3.40.1670.10">
    <property type="entry name" value="UbiD C-terminal domain-like"/>
    <property type="match status" value="1"/>
</dbReference>
<evidence type="ECO:0000313" key="5">
    <source>
        <dbReference type="Proteomes" id="UP000773614"/>
    </source>
</evidence>
<dbReference type="NCBIfam" id="TIGR00148">
    <property type="entry name" value="UbiD family decarboxylase"/>
    <property type="match status" value="1"/>
</dbReference>
<keyword evidence="5" id="KW-1185">Reference proteome</keyword>
<evidence type="ECO:0000259" key="1">
    <source>
        <dbReference type="Pfam" id="PF01977"/>
    </source>
</evidence>
<reference evidence="4" key="1">
    <citation type="submission" date="2019-03" db="EMBL/GenBank/DDBJ databases">
        <title>Afifella sp. nov., isolated from activated sludge.</title>
        <authorList>
            <person name="Li Q."/>
            <person name="Liu Y."/>
        </authorList>
    </citation>
    <scope>NUCLEOTIDE SEQUENCE</scope>
    <source>
        <strain evidence="4">L72</strain>
    </source>
</reference>
<name>A0A964T564_9HYPH</name>
<evidence type="ECO:0000259" key="3">
    <source>
        <dbReference type="Pfam" id="PF20696"/>
    </source>
</evidence>
<dbReference type="Pfam" id="PF01977">
    <property type="entry name" value="UbiD"/>
    <property type="match status" value="1"/>
</dbReference>
<dbReference type="Pfam" id="PF20696">
    <property type="entry name" value="UbiD_C"/>
    <property type="match status" value="1"/>
</dbReference>
<proteinExistence type="predicted"/>
<dbReference type="OrthoDB" id="9809841at2"/>
<accession>A0A964T564</accession>
<dbReference type="PANTHER" id="PTHR30108:SF17">
    <property type="entry name" value="FERULIC ACID DECARBOXYLASE 1"/>
    <property type="match status" value="1"/>
</dbReference>
<feature type="domain" description="3-octaprenyl-4-hydroxybenzoate carboxy-lyase-like N-terminal" evidence="2">
    <location>
        <begin position="6"/>
        <end position="82"/>
    </location>
</feature>
<organism evidence="4 5">
    <name type="scientific">Propylenella binzhouense</name>
    <dbReference type="NCBI Taxonomy" id="2555902"/>
    <lineage>
        <taxon>Bacteria</taxon>
        <taxon>Pseudomonadati</taxon>
        <taxon>Pseudomonadota</taxon>
        <taxon>Alphaproteobacteria</taxon>
        <taxon>Hyphomicrobiales</taxon>
        <taxon>Propylenellaceae</taxon>
        <taxon>Propylenella</taxon>
    </lineage>
</organism>
<dbReference type="GO" id="GO:0006744">
    <property type="term" value="P:ubiquinone biosynthetic process"/>
    <property type="evidence" value="ECO:0007669"/>
    <property type="project" value="TreeGrafter"/>
</dbReference>
<evidence type="ECO:0000259" key="2">
    <source>
        <dbReference type="Pfam" id="PF20695"/>
    </source>
</evidence>
<sequence length="435" mass="47843">MRAAVDRLLREGRVRVVERAVSGRFELAAVTQASQRESDAPLLFRRVGNSRFPVVTNLFGSRDRMMAMIGAEDSFCRRWAELMRAPGAPPRMVGEPAGLEEIRLSDLPAITYSERDGGPYITAGVFLAKEPESGIPNLSFHRCQVVGDRELRVRLGSSHHLTRYQAGAEAQGEALEAAILLGAPPPLVLAAAAPLAYDEDEMEVAAKIAGAPLALRRCRTVALDVPAETEIVIEGRILPGIRRPEGPFGEFMGYYVEIGDNHVFEVSAVVARPDALYHALLCGSPEDLRLLELAVATRTYQALLAANLRGIVDVACTPFTMSTVVKMEQAYEGHARQVLMTAVGANHDWNKTVFAVDEDVDIGNFDDVWWAYLTRGRADSRAFVLQDLPGFYRDPMKDHWGRLAIDATAPFGRKSEFVRKRVPGAEAIRLADYLA</sequence>
<dbReference type="GO" id="GO:0005829">
    <property type="term" value="C:cytosol"/>
    <property type="evidence" value="ECO:0007669"/>
    <property type="project" value="TreeGrafter"/>
</dbReference>
<feature type="domain" description="3-octaprenyl-4-hydroxybenzoate carboxy-lyase-like Rift-related" evidence="1">
    <location>
        <begin position="100"/>
        <end position="285"/>
    </location>
</feature>
<dbReference type="SUPFAM" id="SSF50475">
    <property type="entry name" value="FMN-binding split barrel"/>
    <property type="match status" value="1"/>
</dbReference>
<dbReference type="InterPro" id="IPR049381">
    <property type="entry name" value="UbiD-like_C"/>
</dbReference>
<dbReference type="AlphaFoldDB" id="A0A964T564"/>
<dbReference type="SUPFAM" id="SSF143968">
    <property type="entry name" value="UbiD C-terminal domain-like"/>
    <property type="match status" value="1"/>
</dbReference>
<gene>
    <name evidence="4" type="ORF">E4O86_12935</name>
</gene>
<evidence type="ECO:0000313" key="4">
    <source>
        <dbReference type="EMBL" id="MYZ48615.1"/>
    </source>
</evidence>
<dbReference type="InterPro" id="IPR002830">
    <property type="entry name" value="UbiD"/>
</dbReference>
<protein>
    <submittedName>
        <fullName evidence="4">UbiD family decarboxylase</fullName>
    </submittedName>
</protein>
<dbReference type="Proteomes" id="UP000773614">
    <property type="component" value="Unassembled WGS sequence"/>
</dbReference>
<dbReference type="GO" id="GO:0008694">
    <property type="term" value="F:4-hydroxy-3-polyprenylbenzoate decarboxylase activity"/>
    <property type="evidence" value="ECO:0007669"/>
    <property type="project" value="TreeGrafter"/>
</dbReference>
<dbReference type="Pfam" id="PF20695">
    <property type="entry name" value="UbiD_N"/>
    <property type="match status" value="1"/>
</dbReference>
<comment type="caution">
    <text evidence="4">The sequence shown here is derived from an EMBL/GenBank/DDBJ whole genome shotgun (WGS) entry which is preliminary data.</text>
</comment>
<dbReference type="InterPro" id="IPR048304">
    <property type="entry name" value="UbiD_Rift_dom"/>
</dbReference>
<feature type="domain" description="3-octaprenyl-4-hydroxybenzoate carboxy-lyase-like C-terminal" evidence="3">
    <location>
        <begin position="302"/>
        <end position="407"/>
    </location>
</feature>
<dbReference type="PANTHER" id="PTHR30108">
    <property type="entry name" value="3-OCTAPRENYL-4-HYDROXYBENZOATE CARBOXY-LYASE-RELATED"/>
    <property type="match status" value="1"/>
</dbReference>
<dbReference type="InterPro" id="IPR049383">
    <property type="entry name" value="UbiD-like_N"/>
</dbReference>
<dbReference type="EMBL" id="SPKJ01000043">
    <property type="protein sequence ID" value="MYZ48615.1"/>
    <property type="molecule type" value="Genomic_DNA"/>
</dbReference>